<organism evidence="1 2">
    <name type="scientific">Clostridium botulinum B2 450</name>
    <dbReference type="NCBI Taxonomy" id="1379739"/>
    <lineage>
        <taxon>Bacteria</taxon>
        <taxon>Bacillati</taxon>
        <taxon>Bacillota</taxon>
        <taxon>Clostridia</taxon>
        <taxon>Eubacteriales</taxon>
        <taxon>Clostridiaceae</taxon>
        <taxon>Clostridium</taxon>
    </lineage>
</organism>
<proteinExistence type="predicted"/>
<dbReference type="InterPro" id="IPR039065">
    <property type="entry name" value="AcoX-like"/>
</dbReference>
<keyword evidence="1" id="KW-0418">Kinase</keyword>
<dbReference type="PANTHER" id="PTHR40697">
    <property type="entry name" value="ACETOIN CATABOLISM PROTEIN X"/>
    <property type="match status" value="1"/>
</dbReference>
<dbReference type="HOGENOM" id="CLU_786821_0_0_9"/>
<protein>
    <submittedName>
        <fullName evidence="1">ATP-NAD kinase</fullName>
    </submittedName>
</protein>
<dbReference type="PATRIC" id="fig|1379739.3.peg.2060"/>
<dbReference type="PANTHER" id="PTHR40697:SF3">
    <property type="entry name" value="ACETOIN CATABOLISM PROTEIN X"/>
    <property type="match status" value="1"/>
</dbReference>
<evidence type="ECO:0000313" key="1">
    <source>
        <dbReference type="EMBL" id="KIS23642.1"/>
    </source>
</evidence>
<dbReference type="PIRSF" id="PIRSF018567">
    <property type="entry name" value="AcoX"/>
    <property type="match status" value="1"/>
</dbReference>
<dbReference type="Pfam" id="PF01513">
    <property type="entry name" value="NAD_kinase"/>
    <property type="match status" value="1"/>
</dbReference>
<dbReference type="InterPro" id="IPR011391">
    <property type="entry name" value="AcoX_kinase"/>
</dbReference>
<dbReference type="GO" id="GO:0003951">
    <property type="term" value="F:NAD+ kinase activity"/>
    <property type="evidence" value="ECO:0007669"/>
    <property type="project" value="InterPro"/>
</dbReference>
<keyword evidence="1" id="KW-0808">Transferase</keyword>
<dbReference type="Proteomes" id="UP000032250">
    <property type="component" value="Unassembled WGS sequence"/>
</dbReference>
<dbReference type="InterPro" id="IPR002504">
    <property type="entry name" value="NADK"/>
</dbReference>
<dbReference type="AlphaFoldDB" id="A0A0D1BV64"/>
<dbReference type="GO" id="GO:0005524">
    <property type="term" value="F:ATP binding"/>
    <property type="evidence" value="ECO:0007669"/>
    <property type="project" value="UniProtKB-ARBA"/>
</dbReference>
<sequence>MNKIGIIANPASGKDIRRLVSHATTIDNNEKVNIVERIVLAAEAFGVKNIFIMPDTFQIGYKVLDNLNTLGELSTNLKTINMKITGSIKDTINAAKLMEEYEVDCLVVLGGDGTSRAAAKSINKTPIISISTGTNNVYPEMLEGTVVGMAAAFVASEKFGLNNIYHRDKRIEIFKDGTLVDIALVDAVISKNLFVGAKAIWDVEDMEKVIVTRAHPGTIGFSSLVGCRKIIEIEDDFGAVIDLTENKYKIIAPIAAGTIEKVHMGDIKIIKLNEEYKFTSKEKGVIALDGEREISFKKGETFIFKITRKGPIRVNIKSALELAQAQGFFNI</sequence>
<accession>A0A0D1BV64</accession>
<dbReference type="InterPro" id="IPR017438">
    <property type="entry name" value="ATP-NAD_kinase_N"/>
</dbReference>
<name>A0A0D1BV64_CLOBO</name>
<dbReference type="InterPro" id="IPR016064">
    <property type="entry name" value="NAD/diacylglycerol_kinase_sf"/>
</dbReference>
<dbReference type="RefSeq" id="WP_003486222.1">
    <property type="nucleotide sequence ID" value="NZ_JXSU01000007.1"/>
</dbReference>
<reference evidence="1 2" key="1">
    <citation type="submission" date="2014-06" db="EMBL/GenBank/DDBJ databases">
        <title>Genome characterization of distinct group I Clostridium botulinum lineages.</title>
        <authorList>
            <person name="Giordani F."/>
            <person name="Anselmo A."/>
            <person name="Fillo S."/>
            <person name="Palozzi A.M."/>
            <person name="Fortunato A."/>
            <person name="Gentile B."/>
            <person name="Ciammaruconi A."/>
            <person name="Anniballi F."/>
            <person name="De Medici D."/>
            <person name="Lista F."/>
        </authorList>
    </citation>
    <scope>NUCLEOTIDE SEQUENCE [LARGE SCALE GENOMIC DNA]</scope>
    <source>
        <strain evidence="1 2">B2 450</strain>
    </source>
</reference>
<dbReference type="SUPFAM" id="SSF111331">
    <property type="entry name" value="NAD kinase/diacylglycerol kinase-like"/>
    <property type="match status" value="1"/>
</dbReference>
<comment type="caution">
    <text evidence="1">The sequence shown here is derived from an EMBL/GenBank/DDBJ whole genome shotgun (WGS) entry which is preliminary data.</text>
</comment>
<dbReference type="EMBL" id="JXSU01000007">
    <property type="protein sequence ID" value="KIS23642.1"/>
    <property type="molecule type" value="Genomic_DNA"/>
</dbReference>
<dbReference type="GO" id="GO:0006741">
    <property type="term" value="P:NADP+ biosynthetic process"/>
    <property type="evidence" value="ECO:0007669"/>
    <property type="project" value="InterPro"/>
</dbReference>
<dbReference type="OrthoDB" id="4292700at2"/>
<dbReference type="Gene3D" id="3.40.50.10330">
    <property type="entry name" value="Probable inorganic polyphosphate/atp-NAD kinase, domain 1"/>
    <property type="match status" value="1"/>
</dbReference>
<evidence type="ECO:0000313" key="2">
    <source>
        <dbReference type="Proteomes" id="UP000032250"/>
    </source>
</evidence>
<dbReference type="GO" id="GO:0051287">
    <property type="term" value="F:NAD binding"/>
    <property type="evidence" value="ECO:0007669"/>
    <property type="project" value="UniProtKB-ARBA"/>
</dbReference>
<gene>
    <name evidence="1" type="ORF">N495_08555</name>
</gene>